<name>A0ACD5B7D9_9PSEU</name>
<dbReference type="Proteomes" id="UP001456344">
    <property type="component" value="Chromosome"/>
</dbReference>
<accession>A0ACD5B7D9</accession>
<dbReference type="EMBL" id="CP150484">
    <property type="protein sequence ID" value="WYW15291.1"/>
    <property type="molecule type" value="Genomic_DNA"/>
</dbReference>
<organism evidence="1 2">
    <name type="scientific">Amycolatopsis coloradensis</name>
    <dbReference type="NCBI Taxonomy" id="76021"/>
    <lineage>
        <taxon>Bacteria</taxon>
        <taxon>Bacillati</taxon>
        <taxon>Actinomycetota</taxon>
        <taxon>Actinomycetes</taxon>
        <taxon>Pseudonocardiales</taxon>
        <taxon>Pseudonocardiaceae</taxon>
        <taxon>Amycolatopsis</taxon>
    </lineage>
</organism>
<protein>
    <submittedName>
        <fullName evidence="1">Uncharacterized protein</fullName>
    </submittedName>
</protein>
<keyword evidence="2" id="KW-1185">Reference proteome</keyword>
<proteinExistence type="predicted"/>
<sequence length="93" mass="10121">MTQQNERTRTDAAVAWTVGHAGELAGITLPAVAGVLVWPWLATVSGVVAVWWALNEIRDHKTRAELQNKVLPRQIETGPHGNAGMASEREVRA</sequence>
<evidence type="ECO:0000313" key="2">
    <source>
        <dbReference type="Proteomes" id="UP001456344"/>
    </source>
</evidence>
<evidence type="ECO:0000313" key="1">
    <source>
        <dbReference type="EMBL" id="WYW15291.1"/>
    </source>
</evidence>
<reference evidence="1" key="1">
    <citation type="submission" date="2023-10" db="EMBL/GenBank/DDBJ databases">
        <title>Whole genome sequencing of actinobacterial strain Amycolatopsis sp. (BCA-696) identifies the underlying plant growth-promoting genes.</title>
        <authorList>
            <person name="Gandham P."/>
            <person name="Vadla N."/>
            <person name="Saji A."/>
            <person name="Srinivas V."/>
            <person name="Ruperao P."/>
            <person name="Selvanayagam S."/>
            <person name="Saxena R.K."/>
            <person name="Rathore A."/>
            <person name="Gopalakrishnan S."/>
            <person name="Thakur V."/>
        </authorList>
    </citation>
    <scope>NUCLEOTIDE SEQUENCE</scope>
    <source>
        <strain evidence="1">BCA-696</strain>
    </source>
</reference>
<gene>
    <name evidence="1" type="ORF">LCL61_06960</name>
</gene>